<evidence type="ECO:0000256" key="3">
    <source>
        <dbReference type="RuleBase" id="RU000590"/>
    </source>
</evidence>
<proteinExistence type="inferred from homology"/>
<dbReference type="EMBL" id="LGFT01000012">
    <property type="protein sequence ID" value="KUK44920.1"/>
    <property type="molecule type" value="Genomic_DNA"/>
</dbReference>
<evidence type="ECO:0000256" key="2">
    <source>
        <dbReference type="ARBA" id="ARBA00022801"/>
    </source>
</evidence>
<dbReference type="Proteomes" id="UP000053961">
    <property type="component" value="Unassembled WGS sequence"/>
</dbReference>
<evidence type="ECO:0000313" key="7">
    <source>
        <dbReference type="Proteomes" id="UP000053961"/>
    </source>
</evidence>
<dbReference type="InterPro" id="IPR036005">
    <property type="entry name" value="Creatinase/aminopeptidase-like"/>
</dbReference>
<comment type="similarity">
    <text evidence="3">Belongs to the peptidase M24B family.</text>
</comment>
<dbReference type="InterPro" id="IPR001131">
    <property type="entry name" value="Peptidase_M24B_aminopep-P_CS"/>
</dbReference>
<keyword evidence="2" id="KW-0378">Hydrolase</keyword>
<evidence type="ECO:0000259" key="4">
    <source>
        <dbReference type="Pfam" id="PF00557"/>
    </source>
</evidence>
<dbReference type="Gene3D" id="3.40.350.10">
    <property type="entry name" value="Creatinase/prolidase N-terminal domain"/>
    <property type="match status" value="1"/>
</dbReference>
<protein>
    <submittedName>
        <fullName evidence="6">Peptidase M24</fullName>
    </submittedName>
</protein>
<gene>
    <name evidence="5" type="ORF">XD72_0746</name>
    <name evidence="6" type="ORF">XE07_0433</name>
</gene>
<evidence type="ECO:0000313" key="8">
    <source>
        <dbReference type="Proteomes" id="UP000057043"/>
    </source>
</evidence>
<evidence type="ECO:0000313" key="6">
    <source>
        <dbReference type="EMBL" id="KUK97278.1"/>
    </source>
</evidence>
<dbReference type="GO" id="GO:0046872">
    <property type="term" value="F:metal ion binding"/>
    <property type="evidence" value="ECO:0007669"/>
    <property type="project" value="UniProtKB-KW"/>
</dbReference>
<evidence type="ECO:0000313" key="5">
    <source>
        <dbReference type="EMBL" id="KUK44920.1"/>
    </source>
</evidence>
<dbReference type="PANTHER" id="PTHR46112:SF2">
    <property type="entry name" value="XAA-PRO AMINOPEPTIDASE P-RELATED"/>
    <property type="match status" value="1"/>
</dbReference>
<comment type="caution">
    <text evidence="6">The sequence shown here is derived from an EMBL/GenBank/DDBJ whole genome shotgun (WGS) entry which is preliminary data.</text>
</comment>
<keyword evidence="1 3" id="KW-0479">Metal-binding</keyword>
<dbReference type="PROSITE" id="PS00491">
    <property type="entry name" value="PROLINE_PEPTIDASE"/>
    <property type="match status" value="1"/>
</dbReference>
<dbReference type="Proteomes" id="UP000057043">
    <property type="component" value="Unassembled WGS sequence"/>
</dbReference>
<dbReference type="InterPro" id="IPR000994">
    <property type="entry name" value="Pept_M24"/>
</dbReference>
<reference evidence="7 8" key="2">
    <citation type="journal article" date="2015" name="MBio">
        <title>Genome-Resolved Metagenomic Analysis Reveals Roles for Candidate Phyla and Other Microbial Community Members in Biogeochemical Transformations in Oil Reservoirs.</title>
        <authorList>
            <person name="Hu P."/>
            <person name="Tom L."/>
            <person name="Singh A."/>
            <person name="Thomas B.C."/>
            <person name="Baker B.J."/>
            <person name="Piceno Y.M."/>
            <person name="Andersen G.L."/>
            <person name="Banfield J.F."/>
        </authorList>
    </citation>
    <scope>NUCLEOTIDE SEQUENCE [LARGE SCALE GENOMIC DNA]</scope>
    <source>
        <strain evidence="5">57_489</strain>
    </source>
</reference>
<dbReference type="EMBL" id="LGHB01000003">
    <property type="protein sequence ID" value="KUK97278.1"/>
    <property type="molecule type" value="Genomic_DNA"/>
</dbReference>
<name>A0A101ILG4_9EURY</name>
<organism evidence="6 7">
    <name type="scientific">Methanothrix harundinacea</name>
    <dbReference type="NCBI Taxonomy" id="301375"/>
    <lineage>
        <taxon>Archaea</taxon>
        <taxon>Methanobacteriati</taxon>
        <taxon>Methanobacteriota</taxon>
        <taxon>Stenosarchaea group</taxon>
        <taxon>Methanomicrobia</taxon>
        <taxon>Methanotrichales</taxon>
        <taxon>Methanotrichaceae</taxon>
        <taxon>Methanothrix</taxon>
    </lineage>
</organism>
<dbReference type="PANTHER" id="PTHR46112">
    <property type="entry name" value="AMINOPEPTIDASE"/>
    <property type="match status" value="1"/>
</dbReference>
<dbReference type="InterPro" id="IPR029149">
    <property type="entry name" value="Creatin/AminoP/Spt16_N"/>
</dbReference>
<feature type="domain" description="Peptidase M24" evidence="4">
    <location>
        <begin position="151"/>
        <end position="368"/>
    </location>
</feature>
<dbReference type="GO" id="GO:0016787">
    <property type="term" value="F:hydrolase activity"/>
    <property type="evidence" value="ECO:0007669"/>
    <property type="project" value="UniProtKB-KW"/>
</dbReference>
<reference evidence="6" key="1">
    <citation type="journal article" date="2015" name="MBio">
        <title>Genome-resolved metagenomic analysis reveals roles for candidate phyla and other microbial community members in biogeochemical transformations in oil reservoirs.</title>
        <authorList>
            <person name="Hu P."/>
            <person name="Tom L."/>
            <person name="Singh A."/>
            <person name="Thomas B.C."/>
            <person name="Baker B.J."/>
            <person name="Piceno Y.M."/>
            <person name="Andersen G.L."/>
            <person name="Banfield J.F."/>
        </authorList>
    </citation>
    <scope>NUCLEOTIDE SEQUENCE [LARGE SCALE GENOMIC DNA]</scope>
    <source>
        <strain evidence="6">56_747</strain>
    </source>
</reference>
<dbReference type="Pfam" id="PF00557">
    <property type="entry name" value="Peptidase_M24"/>
    <property type="match status" value="1"/>
</dbReference>
<dbReference type="SUPFAM" id="SSF55920">
    <property type="entry name" value="Creatinase/aminopeptidase"/>
    <property type="match status" value="1"/>
</dbReference>
<evidence type="ECO:0000256" key="1">
    <source>
        <dbReference type="ARBA" id="ARBA00022723"/>
    </source>
</evidence>
<dbReference type="PATRIC" id="fig|301375.6.peg.347"/>
<dbReference type="AlphaFoldDB" id="A0A101ILG4"/>
<dbReference type="InterPro" id="IPR050659">
    <property type="entry name" value="Peptidase_M24B"/>
</dbReference>
<dbReference type="SUPFAM" id="SSF53092">
    <property type="entry name" value="Creatinase/prolidase N-terminal domain"/>
    <property type="match status" value="1"/>
</dbReference>
<accession>A0A101ILG4</accession>
<sequence length="384" mass="42730">MPLSSQRIGRFLSDHELDGLLLLGDGRCNLEIYYLSRFIAPDRFALLASTSISVLVSGMEEGRARKESAADEVFSTSDYGIREKLARFERPEGAYVAVLKEFLRDRGVKRLGVFGDFPVRIYLDLAEDFEIFVHESPVSEMREVKTAEEIEAIRYSQRACEEAMKLAIEMIRRSRPSGEILVLDGEPLTSERVRSAIDVSLLERGCEAEDTIVAGGSDAADPHFVGSGPLPRDAPIVIDIFPRSKRSRYFADMTRTVLRGEAEEEVVEIYQAVAAAQEAGIAAVRAGSSGRDVHLKVCEVFEERGYPEREVRGFIHSTGHGVGLEVHERPSLSEVGRTLKENNVVTVEPGLYYPELGGVRLEDLVVVRRGGCDNLTRLEKRLIL</sequence>
<dbReference type="Gene3D" id="3.90.230.10">
    <property type="entry name" value="Creatinase/methionine aminopeptidase superfamily"/>
    <property type="match status" value="1"/>
</dbReference>